<evidence type="ECO:0000313" key="2">
    <source>
        <dbReference type="Proteomes" id="UP000183371"/>
    </source>
</evidence>
<dbReference type="RefSeq" id="WP_083416713.1">
    <property type="nucleotide sequence ID" value="NZ_FPBD01000002.1"/>
</dbReference>
<proteinExistence type="predicted"/>
<name>A0A1I6ZVL0_9HYPH</name>
<sequence>MDCDLALLGELGFKDAFCRFLFDRDEVSDAIYRASEVASVFDWTFDGICSYFAKPSPGCWPVTANLKALTKSHKKPIRSECFNDAWLMELLESGKAPRKAEEELATKLIFQRYLCLISGLQSGELIAKGRESALGTAIEVPTSLWFSEFSFVSLRRNELLHVDGEVWKVVAEDLRVHSADSFVTEEKDCKVSPGGRPQKYPWQEAFDRLVVCLGNEGHSEKGSELSDRFLDCMSDAGVTNLPNKSQVSEWLRNNYPRLWAASKQ</sequence>
<dbReference type="AlphaFoldDB" id="A0A1I6ZVL0"/>
<organism evidence="1 2">
    <name type="scientific">Pseudovibrio denitrificans</name>
    <dbReference type="NCBI Taxonomy" id="258256"/>
    <lineage>
        <taxon>Bacteria</taxon>
        <taxon>Pseudomonadati</taxon>
        <taxon>Pseudomonadota</taxon>
        <taxon>Alphaproteobacteria</taxon>
        <taxon>Hyphomicrobiales</taxon>
        <taxon>Stappiaceae</taxon>
        <taxon>Pseudovibrio</taxon>
    </lineage>
</organism>
<dbReference type="Proteomes" id="UP000183371">
    <property type="component" value="Unassembled WGS sequence"/>
</dbReference>
<dbReference type="EMBL" id="FPBD01000002">
    <property type="protein sequence ID" value="SFT66657.1"/>
    <property type="molecule type" value="Genomic_DNA"/>
</dbReference>
<evidence type="ECO:0000313" key="1">
    <source>
        <dbReference type="EMBL" id="SFT66657.1"/>
    </source>
</evidence>
<accession>A0A1I6ZVL0</accession>
<reference evidence="2" key="1">
    <citation type="submission" date="2016-10" db="EMBL/GenBank/DDBJ databases">
        <authorList>
            <person name="Varghese N."/>
            <person name="Submissions S."/>
        </authorList>
    </citation>
    <scope>NUCLEOTIDE SEQUENCE [LARGE SCALE GENOMIC DNA]</scope>
    <source>
        <strain evidence="2">DSM 17465</strain>
    </source>
</reference>
<keyword evidence="2" id="KW-1185">Reference proteome</keyword>
<protein>
    <submittedName>
        <fullName evidence="1">Uncharacterized protein</fullName>
    </submittedName>
</protein>
<gene>
    <name evidence="1" type="ORF">SAMN05444141_102636</name>
</gene>